<protein>
    <recommendedName>
        <fullName evidence="3">DUF393 domain-containing protein</fullName>
    </recommendedName>
</protein>
<dbReference type="AlphaFoldDB" id="A0A2U8WL03"/>
<evidence type="ECO:0008006" key="3">
    <source>
        <dbReference type="Google" id="ProtNLM"/>
    </source>
</evidence>
<sequence>MIPWFPRPQDGGGRGIWRDAAALRAARRLRRATPPRAFAIRPGRAILGPCGSEAGMSDHQHSGPIVVYDGQCGLCSHLVRFVLWADGDGRRHRFASSQSITGRACYAGLPDGLGPDETFLYVADGAVLTKSRAVLALAAGLGQPWRGLARVLGLVPGRLLDVWYDKVARHRYRIWGRHDHCPRPPRDRETRFLA</sequence>
<dbReference type="Proteomes" id="UP000245444">
    <property type="component" value="Chromosome"/>
</dbReference>
<dbReference type="OrthoDB" id="9785438at2"/>
<dbReference type="InterPro" id="IPR007263">
    <property type="entry name" value="DCC1-like"/>
</dbReference>
<dbReference type="GO" id="GO:0015035">
    <property type="term" value="F:protein-disulfide reductase activity"/>
    <property type="evidence" value="ECO:0007669"/>
    <property type="project" value="InterPro"/>
</dbReference>
<proteinExistence type="predicted"/>
<dbReference type="KEGG" id="mtea:DK419_06960"/>
<name>A0A2U8WL03_9HYPH</name>
<gene>
    <name evidence="1" type="ORF">DK419_06960</name>
</gene>
<dbReference type="InterPro" id="IPR052927">
    <property type="entry name" value="DCC_oxidoreductase"/>
</dbReference>
<dbReference type="PANTHER" id="PTHR33639:SF2">
    <property type="entry name" value="DUF393 DOMAIN-CONTAINING PROTEIN"/>
    <property type="match status" value="1"/>
</dbReference>
<organism evidence="1 2">
    <name type="scientific">Methylobacterium terrae</name>
    <dbReference type="NCBI Taxonomy" id="2202827"/>
    <lineage>
        <taxon>Bacteria</taxon>
        <taxon>Pseudomonadati</taxon>
        <taxon>Pseudomonadota</taxon>
        <taxon>Alphaproteobacteria</taxon>
        <taxon>Hyphomicrobiales</taxon>
        <taxon>Methylobacteriaceae</taxon>
        <taxon>Methylobacterium</taxon>
    </lineage>
</organism>
<keyword evidence="2" id="KW-1185">Reference proteome</keyword>
<dbReference type="EMBL" id="CP029553">
    <property type="protein sequence ID" value="AWN46080.1"/>
    <property type="molecule type" value="Genomic_DNA"/>
</dbReference>
<dbReference type="PANTHER" id="PTHR33639">
    <property type="entry name" value="THIOL-DISULFIDE OXIDOREDUCTASE DCC"/>
    <property type="match status" value="1"/>
</dbReference>
<reference evidence="1 2" key="1">
    <citation type="submission" date="2018-05" db="EMBL/GenBank/DDBJ databases">
        <title>Complete Genome Sequence of Methylobacterium sp. 17Sr1-28.</title>
        <authorList>
            <person name="Srinivasan S."/>
        </authorList>
    </citation>
    <scope>NUCLEOTIDE SEQUENCE [LARGE SCALE GENOMIC DNA]</scope>
    <source>
        <strain evidence="1 2">17Sr1-28</strain>
    </source>
</reference>
<evidence type="ECO:0000313" key="2">
    <source>
        <dbReference type="Proteomes" id="UP000245444"/>
    </source>
</evidence>
<evidence type="ECO:0000313" key="1">
    <source>
        <dbReference type="EMBL" id="AWN46080.1"/>
    </source>
</evidence>
<accession>A0A2U8WL03</accession>
<dbReference type="Pfam" id="PF04134">
    <property type="entry name" value="DCC1-like"/>
    <property type="match status" value="1"/>
</dbReference>